<dbReference type="SUPFAM" id="SSF48179">
    <property type="entry name" value="6-phosphogluconate dehydrogenase C-terminal domain-like"/>
    <property type="match status" value="1"/>
</dbReference>
<feature type="domain" description="6-phosphogluconate dehydrogenase NADP-binding" evidence="2">
    <location>
        <begin position="5"/>
        <end position="128"/>
    </location>
</feature>
<organism evidence="4 5">
    <name type="scientific">Neomoorella stamsii</name>
    <dbReference type="NCBI Taxonomy" id="1266720"/>
    <lineage>
        <taxon>Bacteria</taxon>
        <taxon>Bacillati</taxon>
        <taxon>Bacillota</taxon>
        <taxon>Clostridia</taxon>
        <taxon>Neomoorellales</taxon>
        <taxon>Neomoorellaceae</taxon>
        <taxon>Neomoorella</taxon>
    </lineage>
</organism>
<dbReference type="GO" id="GO:0006571">
    <property type="term" value="P:tyrosine biosynthetic process"/>
    <property type="evidence" value="ECO:0007669"/>
    <property type="project" value="TreeGrafter"/>
</dbReference>
<dbReference type="InterPro" id="IPR015814">
    <property type="entry name" value="Pgluconate_DH_NAD-bd_C"/>
</dbReference>
<comment type="caution">
    <text evidence="4">The sequence shown here is derived from an EMBL/GenBank/DDBJ whole genome shotgun (WGS) entry which is preliminary data.</text>
</comment>
<dbReference type="Pfam" id="PF09130">
    <property type="entry name" value="DUF1932"/>
    <property type="match status" value="1"/>
</dbReference>
<dbReference type="GO" id="GO:0050661">
    <property type="term" value="F:NADP binding"/>
    <property type="evidence" value="ECO:0007669"/>
    <property type="project" value="InterPro"/>
</dbReference>
<name>A0A9X7J5J2_9FIRM</name>
<dbReference type="Gene3D" id="3.40.50.720">
    <property type="entry name" value="NAD(P)-binding Rossmann-like Domain"/>
    <property type="match status" value="1"/>
</dbReference>
<evidence type="ECO:0000313" key="5">
    <source>
        <dbReference type="Proteomes" id="UP000239430"/>
    </source>
</evidence>
<keyword evidence="5" id="KW-1185">Reference proteome</keyword>
<evidence type="ECO:0000259" key="3">
    <source>
        <dbReference type="Pfam" id="PF09130"/>
    </source>
</evidence>
<reference evidence="4 5" key="1">
    <citation type="submission" date="2018-03" db="EMBL/GenBank/DDBJ databases">
        <title>Genome sequence of Moorella stamsii DSM 26217.</title>
        <authorList>
            <person name="Poehlein A."/>
            <person name="Daniel R."/>
        </authorList>
    </citation>
    <scope>NUCLEOTIDE SEQUENCE [LARGE SCALE GENOMIC DNA]</scope>
    <source>
        <strain evidence="5">DSM 26217</strain>
    </source>
</reference>
<proteinExistence type="predicted"/>
<feature type="domain" description="Phosphogluconate dehydrogenase NAD-binding putative C-terminal" evidence="3">
    <location>
        <begin position="196"/>
        <end position="265"/>
    </location>
</feature>
<dbReference type="AlphaFoldDB" id="A0A9X7J5J2"/>
<keyword evidence="1" id="KW-0560">Oxidoreductase</keyword>
<dbReference type="Proteomes" id="UP000239430">
    <property type="component" value="Unassembled WGS sequence"/>
</dbReference>
<dbReference type="InterPro" id="IPR006115">
    <property type="entry name" value="6PGDH_NADP-bd"/>
</dbReference>
<accession>A0A9X7J5J2</accession>
<dbReference type="InterPro" id="IPR013328">
    <property type="entry name" value="6PGD_dom2"/>
</dbReference>
<dbReference type="InterPro" id="IPR008927">
    <property type="entry name" value="6-PGluconate_DH-like_C_sf"/>
</dbReference>
<dbReference type="Gene3D" id="1.10.1040.10">
    <property type="entry name" value="N-(1-d-carboxylethyl)-l-norvaline Dehydrogenase, domain 2"/>
    <property type="match status" value="1"/>
</dbReference>
<dbReference type="GO" id="GO:0008977">
    <property type="term" value="F:prephenate dehydrogenase (NAD+) activity"/>
    <property type="evidence" value="ECO:0007669"/>
    <property type="project" value="TreeGrafter"/>
</dbReference>
<evidence type="ECO:0000256" key="1">
    <source>
        <dbReference type="ARBA" id="ARBA00023002"/>
    </source>
</evidence>
<dbReference type="Pfam" id="PF03446">
    <property type="entry name" value="NAD_binding_2"/>
    <property type="match status" value="1"/>
</dbReference>
<gene>
    <name evidence="4" type="ORF">MOST_05820</name>
</gene>
<evidence type="ECO:0000259" key="2">
    <source>
        <dbReference type="Pfam" id="PF03446"/>
    </source>
</evidence>
<dbReference type="PANTHER" id="PTHR21363:SF0">
    <property type="entry name" value="PREPHENATE DEHYDROGENASE [NADP(+)]"/>
    <property type="match status" value="1"/>
</dbReference>
<dbReference type="RefSeq" id="WP_054936238.1">
    <property type="nucleotide sequence ID" value="NZ_PVXL01000021.1"/>
</dbReference>
<dbReference type="GO" id="GO:0070403">
    <property type="term" value="F:NAD+ binding"/>
    <property type="evidence" value="ECO:0007669"/>
    <property type="project" value="TreeGrafter"/>
</dbReference>
<dbReference type="InterPro" id="IPR036291">
    <property type="entry name" value="NAD(P)-bd_dom_sf"/>
</dbReference>
<dbReference type="InterPro" id="IPR050812">
    <property type="entry name" value="Preph/Arog_dehydrog"/>
</dbReference>
<dbReference type="SUPFAM" id="SSF51735">
    <property type="entry name" value="NAD(P)-binding Rossmann-fold domains"/>
    <property type="match status" value="1"/>
</dbReference>
<sequence>MEEVLGIIGFGEVGYSFAKGLKQSGLQDILAYDKYWNQPPYSELIQKRAREAGINLVTEIKELVEKSGIIIAAVATSVAKEVAIEVAKWLAEGQIYIDVSSSSPALKKELNNIILTTGSKFVDVAIVGPIPLFGHKVPMLACGTGAEIFKENFSKYGMDITVIGKTPGQAAIIKMLRGVLTKGMQALFLEMLHATHKYGIDEQMLNSIADTFSKETFIQTANRFVTTVSIHAARRADEMDEVIRTLKEIGIEPIMTEATKKRLEWCANLGLKEYFQGKTPASYKEVLNAIQLKTEGI</sequence>
<dbReference type="EMBL" id="PVXL01000021">
    <property type="protein sequence ID" value="PRR76414.1"/>
    <property type="molecule type" value="Genomic_DNA"/>
</dbReference>
<protein>
    <submittedName>
        <fullName evidence="4">Tartronate semialdehyde reductase</fullName>
    </submittedName>
</protein>
<evidence type="ECO:0000313" key="4">
    <source>
        <dbReference type="EMBL" id="PRR76414.1"/>
    </source>
</evidence>
<dbReference type="PANTHER" id="PTHR21363">
    <property type="entry name" value="PREPHENATE DEHYDROGENASE"/>
    <property type="match status" value="1"/>
</dbReference>